<proteinExistence type="predicted"/>
<name>A0A1E1L8C5_9HELO</name>
<accession>A0A1E1L8C5</accession>
<evidence type="ECO:0000313" key="2">
    <source>
        <dbReference type="Proteomes" id="UP000178912"/>
    </source>
</evidence>
<protein>
    <submittedName>
        <fullName evidence="1">Uncharacterized protein</fullName>
    </submittedName>
</protein>
<organism evidence="1 2">
    <name type="scientific">Rhynchosporium agropyri</name>
    <dbReference type="NCBI Taxonomy" id="914238"/>
    <lineage>
        <taxon>Eukaryota</taxon>
        <taxon>Fungi</taxon>
        <taxon>Dikarya</taxon>
        <taxon>Ascomycota</taxon>
        <taxon>Pezizomycotina</taxon>
        <taxon>Leotiomycetes</taxon>
        <taxon>Helotiales</taxon>
        <taxon>Ploettnerulaceae</taxon>
        <taxon>Rhynchosporium</taxon>
    </lineage>
</organism>
<gene>
    <name evidence="1" type="ORF">RAG0_12435</name>
</gene>
<dbReference type="Proteomes" id="UP000178912">
    <property type="component" value="Unassembled WGS sequence"/>
</dbReference>
<dbReference type="EMBL" id="FJUX01000089">
    <property type="protein sequence ID" value="CZT06775.1"/>
    <property type="molecule type" value="Genomic_DNA"/>
</dbReference>
<sequence>MGIITRKFEPSISTSEDYDKASRDVEDFFQDEIEQILGKYEISQYAIDLKRHSPKHTSVGAQDTLVIYTHNEFITHWKEATTEIQGAVNRCVEVQGVEAQIQVEIRHKDKMYRDWSFALRPDRPELAALEIAQDCVHAELKSLKIYQNGVLSALVCEAEIGKTLKTNQLSYFASYRAREKIGKAWRSVWSKN</sequence>
<keyword evidence="2" id="KW-1185">Reference proteome</keyword>
<reference evidence="2" key="1">
    <citation type="submission" date="2016-03" db="EMBL/GenBank/DDBJ databases">
        <authorList>
            <person name="Guldener U."/>
        </authorList>
    </citation>
    <scope>NUCLEOTIDE SEQUENCE [LARGE SCALE GENOMIC DNA]</scope>
    <source>
        <strain evidence="2">04CH-RAC-A.6.1</strain>
    </source>
</reference>
<dbReference type="AlphaFoldDB" id="A0A1E1L8C5"/>
<evidence type="ECO:0000313" key="1">
    <source>
        <dbReference type="EMBL" id="CZT06775.1"/>
    </source>
</evidence>